<dbReference type="EMBL" id="JABAIK010000002">
    <property type="protein sequence ID" value="NLS11901.1"/>
    <property type="molecule type" value="Genomic_DNA"/>
</dbReference>
<dbReference type="GO" id="GO:0005886">
    <property type="term" value="C:plasma membrane"/>
    <property type="evidence" value="ECO:0007669"/>
    <property type="project" value="TreeGrafter"/>
</dbReference>
<dbReference type="InterPro" id="IPR043128">
    <property type="entry name" value="Rev_trsase/Diguanyl_cyclase"/>
</dbReference>
<reference evidence="6 7" key="1">
    <citation type="submission" date="2020-04" db="EMBL/GenBank/DDBJ databases">
        <title>Vibrio sp. SM6, a novel species isolated from seawater.</title>
        <authorList>
            <person name="Wang X."/>
        </authorList>
    </citation>
    <scope>NUCLEOTIDE SEQUENCE [LARGE SCALE GENOMIC DNA]</scope>
    <source>
        <strain evidence="6 7">SM6</strain>
    </source>
</reference>
<dbReference type="InterPro" id="IPR029787">
    <property type="entry name" value="Nucleotide_cyclase"/>
</dbReference>
<dbReference type="EC" id="2.7.7.65" evidence="2"/>
<feature type="transmembrane region" description="Helical" evidence="4">
    <location>
        <begin position="39"/>
        <end position="56"/>
    </location>
</feature>
<feature type="transmembrane region" description="Helical" evidence="4">
    <location>
        <begin position="6"/>
        <end position="27"/>
    </location>
</feature>
<dbReference type="InterPro" id="IPR000160">
    <property type="entry name" value="GGDEF_dom"/>
</dbReference>
<sequence>MPELDMRTVSFLVSFFALCFGAGLWFFHREQRHYQGINLVAWAQIAMSVGVGLIFLRGAIPIWSSVIAANLLLCCGMTLALFGFSRFRLSDNVFGVISAIGLLGVLLGLVYFLFYQPSINARVALVSLHLGITQLLTSVVIYRGKAVDSAFPRNILATVFAGVALTMFIRTGMVLYHGELNHYMSAGWMHQVPYLASMFLIMAMSFNLVWLVNGRLMRSVESLSMRDNLTSLYNRRGMDKIAAKMANATFEDDRPLVAMMCDIDRFKSINDQFGHLTGDQVISQVSEQIRMHVRVNDVAIRYGGEEFLIILPSTTLKDAQVIAERIRVAIHAMPPLNARMGALSVSIGLAVQQPNQDFSSLIGDTDVAMYQAKQKGRNCIVTYNDKVTYDDKMTPESVSA</sequence>
<keyword evidence="4" id="KW-0812">Transmembrane</keyword>
<evidence type="ECO:0000256" key="3">
    <source>
        <dbReference type="ARBA" id="ARBA00034247"/>
    </source>
</evidence>
<dbReference type="Pfam" id="PF00990">
    <property type="entry name" value="GGDEF"/>
    <property type="match status" value="1"/>
</dbReference>
<feature type="transmembrane region" description="Helical" evidence="4">
    <location>
        <begin position="62"/>
        <end position="82"/>
    </location>
</feature>
<dbReference type="PANTHER" id="PTHR45138:SF9">
    <property type="entry name" value="DIGUANYLATE CYCLASE DGCM-RELATED"/>
    <property type="match status" value="1"/>
</dbReference>
<dbReference type="GO" id="GO:0052621">
    <property type="term" value="F:diguanylate cyclase activity"/>
    <property type="evidence" value="ECO:0007669"/>
    <property type="project" value="UniProtKB-EC"/>
</dbReference>
<dbReference type="Gene3D" id="3.30.70.270">
    <property type="match status" value="1"/>
</dbReference>
<evidence type="ECO:0000256" key="2">
    <source>
        <dbReference type="ARBA" id="ARBA00012528"/>
    </source>
</evidence>
<dbReference type="PROSITE" id="PS50887">
    <property type="entry name" value="GGDEF"/>
    <property type="match status" value="1"/>
</dbReference>
<dbReference type="SMART" id="SM00267">
    <property type="entry name" value="GGDEF"/>
    <property type="match status" value="1"/>
</dbReference>
<keyword evidence="4" id="KW-1133">Transmembrane helix</keyword>
<dbReference type="Proteomes" id="UP000535589">
    <property type="component" value="Unassembled WGS sequence"/>
</dbReference>
<keyword evidence="4" id="KW-0472">Membrane</keyword>
<feature type="transmembrane region" description="Helical" evidence="4">
    <location>
        <begin position="121"/>
        <end position="142"/>
    </location>
</feature>
<dbReference type="FunFam" id="3.30.70.270:FF:000001">
    <property type="entry name" value="Diguanylate cyclase domain protein"/>
    <property type="match status" value="1"/>
</dbReference>
<dbReference type="InterPro" id="IPR050469">
    <property type="entry name" value="Diguanylate_Cyclase"/>
</dbReference>
<comment type="caution">
    <text evidence="6">The sequence shown here is derived from an EMBL/GenBank/DDBJ whole genome shotgun (WGS) entry which is preliminary data.</text>
</comment>
<protein>
    <recommendedName>
        <fullName evidence="2">diguanylate cyclase</fullName>
        <ecNumber evidence="2">2.7.7.65</ecNumber>
    </recommendedName>
</protein>
<evidence type="ECO:0000256" key="1">
    <source>
        <dbReference type="ARBA" id="ARBA00001946"/>
    </source>
</evidence>
<dbReference type="SUPFAM" id="SSF55073">
    <property type="entry name" value="Nucleotide cyclase"/>
    <property type="match status" value="1"/>
</dbReference>
<organism evidence="6 7">
    <name type="scientific">Vibrio agarilyticus</name>
    <dbReference type="NCBI Taxonomy" id="2726741"/>
    <lineage>
        <taxon>Bacteria</taxon>
        <taxon>Pseudomonadati</taxon>
        <taxon>Pseudomonadota</taxon>
        <taxon>Gammaproteobacteria</taxon>
        <taxon>Vibrionales</taxon>
        <taxon>Vibrionaceae</taxon>
        <taxon>Vibrio</taxon>
    </lineage>
</organism>
<dbReference type="GO" id="GO:0043709">
    <property type="term" value="P:cell adhesion involved in single-species biofilm formation"/>
    <property type="evidence" value="ECO:0007669"/>
    <property type="project" value="TreeGrafter"/>
</dbReference>
<evidence type="ECO:0000256" key="4">
    <source>
        <dbReference type="SAM" id="Phobius"/>
    </source>
</evidence>
<feature type="transmembrane region" description="Helical" evidence="4">
    <location>
        <begin position="196"/>
        <end position="216"/>
    </location>
</feature>
<feature type="transmembrane region" description="Helical" evidence="4">
    <location>
        <begin position="154"/>
        <end position="176"/>
    </location>
</feature>
<evidence type="ECO:0000313" key="7">
    <source>
        <dbReference type="Proteomes" id="UP000535589"/>
    </source>
</evidence>
<dbReference type="AlphaFoldDB" id="A0A7X8TNB4"/>
<dbReference type="CDD" id="cd01949">
    <property type="entry name" value="GGDEF"/>
    <property type="match status" value="1"/>
</dbReference>
<proteinExistence type="predicted"/>
<comment type="cofactor">
    <cofactor evidence="1">
        <name>Mg(2+)</name>
        <dbReference type="ChEBI" id="CHEBI:18420"/>
    </cofactor>
</comment>
<evidence type="ECO:0000259" key="5">
    <source>
        <dbReference type="PROSITE" id="PS50887"/>
    </source>
</evidence>
<evidence type="ECO:0000313" key="6">
    <source>
        <dbReference type="EMBL" id="NLS11901.1"/>
    </source>
</evidence>
<name>A0A7X8TNB4_9VIBR</name>
<dbReference type="PANTHER" id="PTHR45138">
    <property type="entry name" value="REGULATORY COMPONENTS OF SENSORY TRANSDUCTION SYSTEM"/>
    <property type="match status" value="1"/>
</dbReference>
<dbReference type="RefSeq" id="WP_168834993.1">
    <property type="nucleotide sequence ID" value="NZ_JABAIK010000002.1"/>
</dbReference>
<comment type="catalytic activity">
    <reaction evidence="3">
        <text>2 GTP = 3',3'-c-di-GMP + 2 diphosphate</text>
        <dbReference type="Rhea" id="RHEA:24898"/>
        <dbReference type="ChEBI" id="CHEBI:33019"/>
        <dbReference type="ChEBI" id="CHEBI:37565"/>
        <dbReference type="ChEBI" id="CHEBI:58805"/>
        <dbReference type="EC" id="2.7.7.65"/>
    </reaction>
</comment>
<dbReference type="NCBIfam" id="TIGR00254">
    <property type="entry name" value="GGDEF"/>
    <property type="match status" value="1"/>
</dbReference>
<keyword evidence="7" id="KW-1185">Reference proteome</keyword>
<gene>
    <name evidence="6" type="ORF">HGP28_03220</name>
</gene>
<feature type="transmembrane region" description="Helical" evidence="4">
    <location>
        <begin position="94"/>
        <end position="115"/>
    </location>
</feature>
<dbReference type="GO" id="GO:1902201">
    <property type="term" value="P:negative regulation of bacterial-type flagellum-dependent cell motility"/>
    <property type="evidence" value="ECO:0007669"/>
    <property type="project" value="TreeGrafter"/>
</dbReference>
<accession>A0A7X8TNB4</accession>
<feature type="domain" description="GGDEF" evidence="5">
    <location>
        <begin position="254"/>
        <end position="385"/>
    </location>
</feature>